<reference evidence="3 4" key="1">
    <citation type="submission" date="2020-04" db="EMBL/GenBank/DDBJ databases">
        <title>MicrobeNet Type strains.</title>
        <authorList>
            <person name="Nicholson A.C."/>
        </authorList>
    </citation>
    <scope>NUCLEOTIDE SEQUENCE [LARGE SCALE GENOMIC DNA]</scope>
    <source>
        <strain evidence="3 4">ATCC BAA-14</strain>
    </source>
</reference>
<dbReference type="AlphaFoldDB" id="A0A846WPB9"/>
<evidence type="ECO:0000313" key="4">
    <source>
        <dbReference type="Proteomes" id="UP000563898"/>
    </source>
</evidence>
<gene>
    <name evidence="3" type="ORF">HGA05_16075</name>
</gene>
<dbReference type="Pfam" id="PF03432">
    <property type="entry name" value="Relaxase"/>
    <property type="match status" value="1"/>
</dbReference>
<feature type="region of interest" description="Disordered" evidence="1">
    <location>
        <begin position="54"/>
        <end position="81"/>
    </location>
</feature>
<feature type="domain" description="MobA/VirD2-like nuclease" evidence="2">
    <location>
        <begin position="10"/>
        <end position="50"/>
    </location>
</feature>
<evidence type="ECO:0000313" key="3">
    <source>
        <dbReference type="EMBL" id="NKY03087.1"/>
    </source>
</evidence>
<organism evidence="3 4">
    <name type="scientific">Gordonia polyisoprenivorans</name>
    <dbReference type="NCBI Taxonomy" id="84595"/>
    <lineage>
        <taxon>Bacteria</taxon>
        <taxon>Bacillati</taxon>
        <taxon>Actinomycetota</taxon>
        <taxon>Actinomycetes</taxon>
        <taxon>Mycobacteriales</taxon>
        <taxon>Gordoniaceae</taxon>
        <taxon>Gordonia</taxon>
    </lineage>
</organism>
<dbReference type="EMBL" id="JAAXPC010000009">
    <property type="protein sequence ID" value="NKY03087.1"/>
    <property type="molecule type" value="Genomic_DNA"/>
</dbReference>
<sequence>MSGDPSAAADTRNDHIHLAAVMVRQDTGRRFHPRNDFPAVRAVMREWEDRLALTRRLTPHGRDPTDEQQRTHCRRRTRPAA</sequence>
<dbReference type="Proteomes" id="UP000563898">
    <property type="component" value="Unassembled WGS sequence"/>
</dbReference>
<accession>A0A846WPB9</accession>
<evidence type="ECO:0000259" key="2">
    <source>
        <dbReference type="Pfam" id="PF03432"/>
    </source>
</evidence>
<evidence type="ECO:0000256" key="1">
    <source>
        <dbReference type="SAM" id="MobiDB-lite"/>
    </source>
</evidence>
<name>A0A846WPB9_9ACTN</name>
<comment type="caution">
    <text evidence="3">The sequence shown here is derived from an EMBL/GenBank/DDBJ whole genome shotgun (WGS) entry which is preliminary data.</text>
</comment>
<feature type="compositionally biased region" description="Basic residues" evidence="1">
    <location>
        <begin position="71"/>
        <end position="81"/>
    </location>
</feature>
<feature type="compositionally biased region" description="Basic and acidic residues" evidence="1">
    <location>
        <begin position="60"/>
        <end position="70"/>
    </location>
</feature>
<dbReference type="RefSeq" id="WP_138944067.1">
    <property type="nucleotide sequence ID" value="NZ_JAAXPC010000009.1"/>
</dbReference>
<proteinExistence type="predicted"/>
<protein>
    <recommendedName>
        <fullName evidence="2">MobA/VirD2-like nuclease domain-containing protein</fullName>
    </recommendedName>
</protein>
<dbReference type="InterPro" id="IPR005094">
    <property type="entry name" value="Endonuclease_MobA/VirD2"/>
</dbReference>